<dbReference type="InterPro" id="IPR025519">
    <property type="entry name" value="DUF4407"/>
</dbReference>
<dbReference type="EMBL" id="JACHIN010000016">
    <property type="protein sequence ID" value="MBB5083160.1"/>
    <property type="molecule type" value="Genomic_DNA"/>
</dbReference>
<keyword evidence="2" id="KW-1133">Transmembrane helix</keyword>
<proteinExistence type="predicted"/>
<comment type="caution">
    <text evidence="3">The sequence shown here is derived from an EMBL/GenBank/DDBJ whole genome shotgun (WGS) entry which is preliminary data.</text>
</comment>
<keyword evidence="2" id="KW-0472">Membrane</keyword>
<evidence type="ECO:0008006" key="5">
    <source>
        <dbReference type="Google" id="ProtNLM"/>
    </source>
</evidence>
<keyword evidence="4" id="KW-1185">Reference proteome</keyword>
<accession>A0A7W8ABL2</accession>
<dbReference type="AlphaFoldDB" id="A0A7W8ABL2"/>
<keyword evidence="2" id="KW-0812">Transmembrane</keyword>
<name>A0A7W8ABL2_9ACTN</name>
<dbReference type="Pfam" id="PF14362">
    <property type="entry name" value="DUF4407"/>
    <property type="match status" value="1"/>
</dbReference>
<organism evidence="3 4">
    <name type="scientific">Nonomuraea endophytica</name>
    <dbReference type="NCBI Taxonomy" id="714136"/>
    <lineage>
        <taxon>Bacteria</taxon>
        <taxon>Bacillati</taxon>
        <taxon>Actinomycetota</taxon>
        <taxon>Actinomycetes</taxon>
        <taxon>Streptosporangiales</taxon>
        <taxon>Streptosporangiaceae</taxon>
        <taxon>Nonomuraea</taxon>
    </lineage>
</organism>
<evidence type="ECO:0000313" key="4">
    <source>
        <dbReference type="Proteomes" id="UP000568380"/>
    </source>
</evidence>
<protein>
    <recommendedName>
        <fullName evidence="5">DUF4407 domain-containing protein</fullName>
    </recommendedName>
</protein>
<feature type="transmembrane region" description="Helical" evidence="2">
    <location>
        <begin position="100"/>
        <end position="123"/>
    </location>
</feature>
<dbReference type="RefSeq" id="WP_184972014.1">
    <property type="nucleotide sequence ID" value="NZ_JACHIN010000016.1"/>
</dbReference>
<evidence type="ECO:0000256" key="1">
    <source>
        <dbReference type="SAM" id="MobiDB-lite"/>
    </source>
</evidence>
<evidence type="ECO:0000256" key="2">
    <source>
        <dbReference type="SAM" id="Phobius"/>
    </source>
</evidence>
<feature type="transmembrane region" description="Helical" evidence="2">
    <location>
        <begin position="62"/>
        <end position="79"/>
    </location>
</feature>
<dbReference type="Proteomes" id="UP000568380">
    <property type="component" value="Unassembled WGS sequence"/>
</dbReference>
<feature type="region of interest" description="Disordered" evidence="1">
    <location>
        <begin position="153"/>
        <end position="175"/>
    </location>
</feature>
<feature type="transmembrane region" description="Helical" evidence="2">
    <location>
        <begin position="34"/>
        <end position="56"/>
    </location>
</feature>
<evidence type="ECO:0000313" key="3">
    <source>
        <dbReference type="EMBL" id="MBB5083160.1"/>
    </source>
</evidence>
<sequence length="423" mass="47034">MTERRTIDLGRRLRVLAGVDERLLARVPLERTRYTGLGGVVLSTSVIAGISMWFFLSQMLGRAHPAALVLVVVWALIVLNLDRWLVSTVTGRWQRRLTMLVPRLAVATVLGFVIAEPLVLRFFETAVVDHVIEGREKARSALRDTLIRCNPAPPARPPAGACGEGTRLTPETPAEASTTLRTLRAERDKVAVRLAAAQRKHAGLLGQATKECRGVKGVGLSGREGYGPRCARATEIAKGFAREHVDPDTATLKSLDGRILAAGAVVATANTGYKQRIQAAIDRRLTSLPTKDDTVGLLERKKALDELTGSDVFLWTFTWLMRLLMLLIDCLPVLVKLMGGTSFYDRLVEEENKSQERLHKERIETAEHAEAGELRLEREEKAEDLRKRKRALQADARSHVSDLINRRTIDLMRREPSVNGSRR</sequence>
<gene>
    <name evidence="3" type="ORF">HNR40_008663</name>
</gene>
<reference evidence="3 4" key="1">
    <citation type="submission" date="2020-08" db="EMBL/GenBank/DDBJ databases">
        <title>Genomic Encyclopedia of Type Strains, Phase IV (KMG-IV): sequencing the most valuable type-strain genomes for metagenomic binning, comparative biology and taxonomic classification.</title>
        <authorList>
            <person name="Goeker M."/>
        </authorList>
    </citation>
    <scope>NUCLEOTIDE SEQUENCE [LARGE SCALE GENOMIC DNA]</scope>
    <source>
        <strain evidence="3 4">DSM 45385</strain>
    </source>
</reference>